<dbReference type="GO" id="GO:0016020">
    <property type="term" value="C:membrane"/>
    <property type="evidence" value="ECO:0007669"/>
    <property type="project" value="TreeGrafter"/>
</dbReference>
<dbReference type="Gene3D" id="1.10.510.10">
    <property type="entry name" value="Transferase(Phosphotransferase) domain 1"/>
    <property type="match status" value="1"/>
</dbReference>
<dbReference type="GO" id="GO:0005829">
    <property type="term" value="C:cytosol"/>
    <property type="evidence" value="ECO:0007669"/>
    <property type="project" value="TreeGrafter"/>
</dbReference>
<dbReference type="InterPro" id="IPR011009">
    <property type="entry name" value="Kinase-like_dom_sf"/>
</dbReference>
<organism evidence="7 8">
    <name type="scientific">Geodermatophilus normandii</name>
    <dbReference type="NCBI Taxonomy" id="1137989"/>
    <lineage>
        <taxon>Bacteria</taxon>
        <taxon>Bacillati</taxon>
        <taxon>Actinomycetota</taxon>
        <taxon>Actinomycetes</taxon>
        <taxon>Geodermatophilales</taxon>
        <taxon>Geodermatophilaceae</taxon>
        <taxon>Geodermatophilus</taxon>
    </lineage>
</organism>
<dbReference type="Proteomes" id="UP000471126">
    <property type="component" value="Unassembled WGS sequence"/>
</dbReference>
<dbReference type="GO" id="GO:0004674">
    <property type="term" value="F:protein serine/threonine kinase activity"/>
    <property type="evidence" value="ECO:0007669"/>
    <property type="project" value="UniProtKB-KW"/>
</dbReference>
<evidence type="ECO:0000313" key="7">
    <source>
        <dbReference type="EMBL" id="NEM08052.1"/>
    </source>
</evidence>
<dbReference type="Pfam" id="PF00069">
    <property type="entry name" value="Pkinase"/>
    <property type="match status" value="1"/>
</dbReference>
<dbReference type="PROSITE" id="PS00107">
    <property type="entry name" value="PROTEIN_KINASE_ATP"/>
    <property type="match status" value="1"/>
</dbReference>
<evidence type="ECO:0000256" key="2">
    <source>
        <dbReference type="ARBA" id="ARBA00022741"/>
    </source>
</evidence>
<dbReference type="CDD" id="cd14014">
    <property type="entry name" value="STKc_PknB_like"/>
    <property type="match status" value="1"/>
</dbReference>
<keyword evidence="1" id="KW-0808">Transferase</keyword>
<evidence type="ECO:0000256" key="3">
    <source>
        <dbReference type="ARBA" id="ARBA00022777"/>
    </source>
</evidence>
<dbReference type="PROSITE" id="PS50011">
    <property type="entry name" value="PROTEIN_KINASE_DOM"/>
    <property type="match status" value="1"/>
</dbReference>
<dbReference type="PANTHER" id="PTHR24348">
    <property type="entry name" value="SERINE/THREONINE-PROTEIN KINASE UNC-51-RELATED"/>
    <property type="match status" value="1"/>
</dbReference>
<dbReference type="RefSeq" id="WP_163478111.1">
    <property type="nucleotide sequence ID" value="NZ_JAAGWE010000034.1"/>
</dbReference>
<dbReference type="GO" id="GO:0005524">
    <property type="term" value="F:ATP binding"/>
    <property type="evidence" value="ECO:0007669"/>
    <property type="project" value="UniProtKB-UniRule"/>
</dbReference>
<dbReference type="EMBL" id="JAAGWE010000034">
    <property type="protein sequence ID" value="NEM08052.1"/>
    <property type="molecule type" value="Genomic_DNA"/>
</dbReference>
<dbReference type="InterPro" id="IPR000719">
    <property type="entry name" value="Prot_kinase_dom"/>
</dbReference>
<evidence type="ECO:0000256" key="1">
    <source>
        <dbReference type="ARBA" id="ARBA00022679"/>
    </source>
</evidence>
<keyword evidence="7" id="KW-0723">Serine/threonine-protein kinase</keyword>
<dbReference type="AlphaFoldDB" id="A0A6P0GM21"/>
<dbReference type="SUPFAM" id="SSF56112">
    <property type="entry name" value="Protein kinase-like (PK-like)"/>
    <property type="match status" value="1"/>
</dbReference>
<keyword evidence="4 5" id="KW-0067">ATP-binding</keyword>
<feature type="domain" description="Protein kinase" evidence="6">
    <location>
        <begin position="11"/>
        <end position="254"/>
    </location>
</feature>
<dbReference type="SMART" id="SM00220">
    <property type="entry name" value="S_TKc"/>
    <property type="match status" value="1"/>
</dbReference>
<evidence type="ECO:0000313" key="8">
    <source>
        <dbReference type="Proteomes" id="UP000471126"/>
    </source>
</evidence>
<evidence type="ECO:0000259" key="6">
    <source>
        <dbReference type="PROSITE" id="PS50011"/>
    </source>
</evidence>
<dbReference type="InterPro" id="IPR045269">
    <property type="entry name" value="Atg1-like"/>
</dbReference>
<dbReference type="GO" id="GO:0000407">
    <property type="term" value="C:phagophore assembly site"/>
    <property type="evidence" value="ECO:0007669"/>
    <property type="project" value="TreeGrafter"/>
</dbReference>
<sequence length="462" mass="50865">MSREADWPPGWQPLEVLGRGGYATVYEAQLPAVEKTVAVKVVPKEPGAHRELILIDIPANGNVVPLLDFAETATHYFLVMPVADESLEQRLKAGALAAADARLIAANVAEALRTIDGTVIHRDIKPGNILRLGTRWCISDFGLARYAASSTSAETRRFSFSAPYAAPEQWRLERTTTASDIYSLGIVMFEMLSGHAPFPGPDLEAYRQQHLFEEPPSTPDIASSMGSLIIRCLFKASSARPTPSEVVRRLKASTDNTSSVRRELREIGSRLLATRASELARRASLGEGEAENAELRDAAKESLRELLDELFARLDEDLPGGTLSAAAGRRSYSFSRCKLTVEEMMPVNLAERQVQDLAVVAYTSVRLSHSEGSFSHSLWFCSSAGQPYTWHELAFMGLLHLLPDRPFALHPSGDAASALGRRNLEWQLVEHWPAVDDDAPEFCDRWAHSLANALAEEMSEND</sequence>
<evidence type="ECO:0000256" key="4">
    <source>
        <dbReference type="ARBA" id="ARBA00022840"/>
    </source>
</evidence>
<dbReference type="InterPro" id="IPR017441">
    <property type="entry name" value="Protein_kinase_ATP_BS"/>
</dbReference>
<proteinExistence type="predicted"/>
<protein>
    <submittedName>
        <fullName evidence="7">Serine/threonine protein kinase</fullName>
    </submittedName>
</protein>
<reference evidence="7 8" key="1">
    <citation type="submission" date="2019-12" db="EMBL/GenBank/DDBJ databases">
        <title>WGS of CPCC 203550 I12A-02606.</title>
        <authorList>
            <person name="Jiang Z."/>
        </authorList>
    </citation>
    <scope>NUCLEOTIDE SEQUENCE [LARGE SCALE GENOMIC DNA]</scope>
    <source>
        <strain evidence="7 8">I12A-02606</strain>
    </source>
</reference>
<evidence type="ECO:0000256" key="5">
    <source>
        <dbReference type="PROSITE-ProRule" id="PRU10141"/>
    </source>
</evidence>
<keyword evidence="3 7" id="KW-0418">Kinase</keyword>
<dbReference type="PANTHER" id="PTHR24348:SF22">
    <property type="entry name" value="NON-SPECIFIC SERINE_THREONINE PROTEIN KINASE"/>
    <property type="match status" value="1"/>
</dbReference>
<name>A0A6P0GM21_9ACTN</name>
<accession>A0A6P0GM21</accession>
<feature type="binding site" evidence="5">
    <location>
        <position position="40"/>
    </location>
    <ligand>
        <name>ATP</name>
        <dbReference type="ChEBI" id="CHEBI:30616"/>
    </ligand>
</feature>
<keyword evidence="2 5" id="KW-0547">Nucleotide-binding</keyword>
<gene>
    <name evidence="7" type="ORF">GCU54_18925</name>
</gene>
<dbReference type="GO" id="GO:0005776">
    <property type="term" value="C:autophagosome"/>
    <property type="evidence" value="ECO:0007669"/>
    <property type="project" value="TreeGrafter"/>
</dbReference>
<comment type="caution">
    <text evidence="7">The sequence shown here is derived from an EMBL/GenBank/DDBJ whole genome shotgun (WGS) entry which is preliminary data.</text>
</comment>